<keyword evidence="2" id="KW-0813">Transport</keyword>
<sequence>MIKVENLTKEYVIPKKEYKKNIVTILNPPKEKIYGLKNISFEIKEGEFVGLVGLNGAGKTTLVKTLSGILTPTQGNVEVLGYHPALQRKAYTKHISVIMGQKSSLIYDLPVIESFKFYKDVYQVDQRQFKEKIDMLSEYLGIDRLLHIPVRKLSLGQRMKCEIGVSFLHEPEIIFLDEPTLGLDILSKRSILKLLSELNRKFGTTMILTTHDIEDISSMCERMILLEHGNILYDGRTSEFCERKRYKLLEIDYIRPLDVDGIEGYICEAKQEDEHHVVWKIEAEYLLEVIGHLMEQKESISDVNINTVSLTETIYELYEGK</sequence>
<gene>
    <name evidence="6" type="ORF">FLB61_09440</name>
</gene>
<evidence type="ECO:0000256" key="3">
    <source>
        <dbReference type="ARBA" id="ARBA00022741"/>
    </source>
</evidence>
<dbReference type="SUPFAM" id="SSF52540">
    <property type="entry name" value="P-loop containing nucleoside triphosphate hydrolases"/>
    <property type="match status" value="1"/>
</dbReference>
<dbReference type="PANTHER" id="PTHR42711:SF5">
    <property type="entry name" value="ABC TRANSPORTER ATP-BINDING PROTEIN NATA"/>
    <property type="match status" value="1"/>
</dbReference>
<evidence type="ECO:0000313" key="7">
    <source>
        <dbReference type="Proteomes" id="UP000779049"/>
    </source>
</evidence>
<feature type="domain" description="ABC transporter" evidence="5">
    <location>
        <begin position="2"/>
        <end position="253"/>
    </location>
</feature>
<protein>
    <submittedName>
        <fullName evidence="6">ATP-binding cassette domain-containing protein</fullName>
    </submittedName>
</protein>
<dbReference type="InterPro" id="IPR003593">
    <property type="entry name" value="AAA+_ATPase"/>
</dbReference>
<accession>A0ABS7L8M1</accession>
<evidence type="ECO:0000259" key="5">
    <source>
        <dbReference type="PROSITE" id="PS50893"/>
    </source>
</evidence>
<comment type="caution">
    <text evidence="6">The sequence shown here is derived from an EMBL/GenBank/DDBJ whole genome shotgun (WGS) entry which is preliminary data.</text>
</comment>
<keyword evidence="4 6" id="KW-0067">ATP-binding</keyword>
<dbReference type="EMBL" id="VIRV01000013">
    <property type="protein sequence ID" value="MBY0759303.1"/>
    <property type="molecule type" value="Genomic_DNA"/>
</dbReference>
<dbReference type="InterPro" id="IPR003439">
    <property type="entry name" value="ABC_transporter-like_ATP-bd"/>
</dbReference>
<proteinExistence type="inferred from homology"/>
<dbReference type="Pfam" id="PF00005">
    <property type="entry name" value="ABC_tran"/>
    <property type="match status" value="1"/>
</dbReference>
<dbReference type="PANTHER" id="PTHR42711">
    <property type="entry name" value="ABC TRANSPORTER ATP-BINDING PROTEIN"/>
    <property type="match status" value="1"/>
</dbReference>
<keyword evidence="3" id="KW-0547">Nucleotide-binding</keyword>
<dbReference type="PROSITE" id="PS50893">
    <property type="entry name" value="ABC_TRANSPORTER_2"/>
    <property type="match status" value="1"/>
</dbReference>
<organism evidence="6 7">
    <name type="scientific">Sellimonas caecigallum</name>
    <dbReference type="NCBI Taxonomy" id="2592333"/>
    <lineage>
        <taxon>Bacteria</taxon>
        <taxon>Bacillati</taxon>
        <taxon>Bacillota</taxon>
        <taxon>Clostridia</taxon>
        <taxon>Lachnospirales</taxon>
        <taxon>Lachnospiraceae</taxon>
        <taxon>Sellimonas</taxon>
    </lineage>
</organism>
<reference evidence="6 7" key="1">
    <citation type="journal article" date="2020" name="New Microbes New Infect">
        <title>Sellimonas caecigallum sp. nov., description and genome sequence of a new member of the Sellimonas genus isolated from the cecum of feral chicken.</title>
        <authorList>
            <person name="Wongkuna S."/>
            <person name="Ghimire S."/>
            <person name="Antony L."/>
            <person name="Chankhamhaengdecha S."/>
            <person name="Janvilisri T."/>
            <person name="Scaria J."/>
        </authorList>
    </citation>
    <scope>NUCLEOTIDE SEQUENCE [LARGE SCALE GENOMIC DNA]</scope>
    <source>
        <strain evidence="6 7">SW451</strain>
    </source>
</reference>
<keyword evidence="7" id="KW-1185">Reference proteome</keyword>
<dbReference type="InterPro" id="IPR050763">
    <property type="entry name" value="ABC_transporter_ATP-binding"/>
</dbReference>
<evidence type="ECO:0000313" key="6">
    <source>
        <dbReference type="EMBL" id="MBY0759303.1"/>
    </source>
</evidence>
<dbReference type="Proteomes" id="UP000779049">
    <property type="component" value="Unassembled WGS sequence"/>
</dbReference>
<dbReference type="SMART" id="SM00382">
    <property type="entry name" value="AAA"/>
    <property type="match status" value="1"/>
</dbReference>
<dbReference type="InterPro" id="IPR027417">
    <property type="entry name" value="P-loop_NTPase"/>
</dbReference>
<dbReference type="Gene3D" id="3.40.50.300">
    <property type="entry name" value="P-loop containing nucleotide triphosphate hydrolases"/>
    <property type="match status" value="1"/>
</dbReference>
<evidence type="ECO:0000256" key="1">
    <source>
        <dbReference type="ARBA" id="ARBA00005417"/>
    </source>
</evidence>
<name>A0ABS7L8M1_9FIRM</name>
<evidence type="ECO:0000256" key="2">
    <source>
        <dbReference type="ARBA" id="ARBA00022448"/>
    </source>
</evidence>
<dbReference type="RefSeq" id="WP_221919973.1">
    <property type="nucleotide sequence ID" value="NZ_CP173660.1"/>
</dbReference>
<dbReference type="GO" id="GO:0005524">
    <property type="term" value="F:ATP binding"/>
    <property type="evidence" value="ECO:0007669"/>
    <property type="project" value="UniProtKB-KW"/>
</dbReference>
<evidence type="ECO:0000256" key="4">
    <source>
        <dbReference type="ARBA" id="ARBA00022840"/>
    </source>
</evidence>
<comment type="similarity">
    <text evidence="1">Belongs to the ABC transporter superfamily.</text>
</comment>